<evidence type="ECO:0000313" key="3">
    <source>
        <dbReference type="EMBL" id="KAL0296911.1"/>
    </source>
</evidence>
<feature type="region of interest" description="Disordered" evidence="1">
    <location>
        <begin position="1"/>
        <end position="83"/>
    </location>
</feature>
<feature type="domain" description="TCP" evidence="2">
    <location>
        <begin position="60"/>
        <end position="81"/>
    </location>
</feature>
<feature type="compositionally biased region" description="Polar residues" evidence="1">
    <location>
        <begin position="1"/>
        <end position="10"/>
    </location>
</feature>
<sequence>MDGNGNSMQRPNFPLQLLEKRDQQHEEACSSSNFPISGATDTNSSAQQEQLNKKPQPKRTSTKDRHTKVDGRGRRIRMPPLAPPGFFSSLESWATNLTAKLLSGCCSKRSPP</sequence>
<accession>A0AAW2JQN8</accession>
<feature type="compositionally biased region" description="Basic and acidic residues" evidence="1">
    <location>
        <begin position="18"/>
        <end position="28"/>
    </location>
</feature>
<dbReference type="InterPro" id="IPR017887">
    <property type="entry name" value="TF_TCP_subgr"/>
</dbReference>
<feature type="compositionally biased region" description="Polar residues" evidence="1">
    <location>
        <begin position="29"/>
        <end position="50"/>
    </location>
</feature>
<proteinExistence type="predicted"/>
<feature type="compositionally biased region" description="Basic and acidic residues" evidence="1">
    <location>
        <begin position="61"/>
        <end position="73"/>
    </location>
</feature>
<reference evidence="3" key="2">
    <citation type="journal article" date="2024" name="Plant">
        <title>Genomic evolution and insights into agronomic trait innovations of Sesamum species.</title>
        <authorList>
            <person name="Miao H."/>
            <person name="Wang L."/>
            <person name="Qu L."/>
            <person name="Liu H."/>
            <person name="Sun Y."/>
            <person name="Le M."/>
            <person name="Wang Q."/>
            <person name="Wei S."/>
            <person name="Zheng Y."/>
            <person name="Lin W."/>
            <person name="Duan Y."/>
            <person name="Cao H."/>
            <person name="Xiong S."/>
            <person name="Wang X."/>
            <person name="Wei L."/>
            <person name="Li C."/>
            <person name="Ma Q."/>
            <person name="Ju M."/>
            <person name="Zhao R."/>
            <person name="Li G."/>
            <person name="Mu C."/>
            <person name="Tian Q."/>
            <person name="Mei H."/>
            <person name="Zhang T."/>
            <person name="Gao T."/>
            <person name="Zhang H."/>
        </authorList>
    </citation>
    <scope>NUCLEOTIDE SEQUENCE</scope>
    <source>
        <strain evidence="3">G02</strain>
    </source>
</reference>
<protein>
    <recommendedName>
        <fullName evidence="2">TCP domain-containing protein</fullName>
    </recommendedName>
</protein>
<evidence type="ECO:0000259" key="2">
    <source>
        <dbReference type="Pfam" id="PF03634"/>
    </source>
</evidence>
<reference evidence="3" key="1">
    <citation type="submission" date="2020-06" db="EMBL/GenBank/DDBJ databases">
        <authorList>
            <person name="Li T."/>
            <person name="Hu X."/>
            <person name="Zhang T."/>
            <person name="Song X."/>
            <person name="Zhang H."/>
            <person name="Dai N."/>
            <person name="Sheng W."/>
            <person name="Hou X."/>
            <person name="Wei L."/>
        </authorList>
    </citation>
    <scope>NUCLEOTIDE SEQUENCE</scope>
    <source>
        <strain evidence="3">G02</strain>
        <tissue evidence="3">Leaf</tissue>
    </source>
</reference>
<gene>
    <name evidence="3" type="ORF">Sradi_6743200</name>
</gene>
<organism evidence="3">
    <name type="scientific">Sesamum radiatum</name>
    <name type="common">Black benniseed</name>
    <dbReference type="NCBI Taxonomy" id="300843"/>
    <lineage>
        <taxon>Eukaryota</taxon>
        <taxon>Viridiplantae</taxon>
        <taxon>Streptophyta</taxon>
        <taxon>Embryophyta</taxon>
        <taxon>Tracheophyta</taxon>
        <taxon>Spermatophyta</taxon>
        <taxon>Magnoliopsida</taxon>
        <taxon>eudicotyledons</taxon>
        <taxon>Gunneridae</taxon>
        <taxon>Pentapetalae</taxon>
        <taxon>asterids</taxon>
        <taxon>lamiids</taxon>
        <taxon>Lamiales</taxon>
        <taxon>Pedaliaceae</taxon>
        <taxon>Sesamum</taxon>
    </lineage>
</organism>
<dbReference type="Pfam" id="PF03634">
    <property type="entry name" value="TCP"/>
    <property type="match status" value="1"/>
</dbReference>
<evidence type="ECO:0000256" key="1">
    <source>
        <dbReference type="SAM" id="MobiDB-lite"/>
    </source>
</evidence>
<comment type="caution">
    <text evidence="3">The sequence shown here is derived from an EMBL/GenBank/DDBJ whole genome shotgun (WGS) entry which is preliminary data.</text>
</comment>
<dbReference type="AlphaFoldDB" id="A0AAW2JQN8"/>
<name>A0AAW2JQN8_SESRA</name>
<dbReference type="EMBL" id="JACGWJ010000032">
    <property type="protein sequence ID" value="KAL0296911.1"/>
    <property type="molecule type" value="Genomic_DNA"/>
</dbReference>